<evidence type="ECO:0000256" key="1">
    <source>
        <dbReference type="ARBA" id="ARBA00004651"/>
    </source>
</evidence>
<reference evidence="8 9" key="1">
    <citation type="journal article" date="2019" name="Int. J. Syst. Evol. Microbiol.">
        <title>The Global Catalogue of Microorganisms (GCM) 10K type strain sequencing project: providing services to taxonomists for standard genome sequencing and annotation.</title>
        <authorList>
            <consortium name="The Broad Institute Genomics Platform"/>
            <consortium name="The Broad Institute Genome Sequencing Center for Infectious Disease"/>
            <person name="Wu L."/>
            <person name="Ma J."/>
        </authorList>
    </citation>
    <scope>NUCLEOTIDE SEQUENCE [LARGE SCALE GENOMIC DNA]</scope>
    <source>
        <strain evidence="8 9">PSR21</strain>
    </source>
</reference>
<feature type="domain" description="VTT" evidence="7">
    <location>
        <begin position="61"/>
        <end position="173"/>
    </location>
</feature>
<dbReference type="EMBL" id="JBHTBF010000002">
    <property type="protein sequence ID" value="MFC7316689.1"/>
    <property type="molecule type" value="Genomic_DNA"/>
</dbReference>
<keyword evidence="2" id="KW-1003">Cell membrane</keyword>
<dbReference type="Pfam" id="PF09335">
    <property type="entry name" value="VTT_dom"/>
    <property type="match status" value="1"/>
</dbReference>
<keyword evidence="4 6" id="KW-1133">Transmembrane helix</keyword>
<comment type="caution">
    <text evidence="8">The sequence shown here is derived from an EMBL/GenBank/DDBJ whole genome shotgun (WGS) entry which is preliminary data.</text>
</comment>
<comment type="subcellular location">
    <subcellularLocation>
        <location evidence="1">Cell membrane</location>
        <topology evidence="1">Multi-pass membrane protein</topology>
    </subcellularLocation>
</comment>
<protein>
    <submittedName>
        <fullName evidence="8">TVP38/TMEM64 family protein</fullName>
    </submittedName>
</protein>
<evidence type="ECO:0000259" key="7">
    <source>
        <dbReference type="Pfam" id="PF09335"/>
    </source>
</evidence>
<dbReference type="RefSeq" id="WP_276304048.1">
    <property type="nucleotide sequence ID" value="NZ_CP119992.1"/>
</dbReference>
<gene>
    <name evidence="8" type="ORF">ACFQPE_07750</name>
</gene>
<dbReference type="InterPro" id="IPR006311">
    <property type="entry name" value="TAT_signal"/>
</dbReference>
<feature type="transmembrane region" description="Helical" evidence="6">
    <location>
        <begin position="185"/>
        <end position="206"/>
    </location>
</feature>
<dbReference type="PANTHER" id="PTHR12677:SF59">
    <property type="entry name" value="GOLGI APPARATUS MEMBRANE PROTEIN TVP38-RELATED"/>
    <property type="match status" value="1"/>
</dbReference>
<keyword evidence="9" id="KW-1185">Reference proteome</keyword>
<feature type="transmembrane region" description="Helical" evidence="6">
    <location>
        <begin position="42"/>
        <end position="60"/>
    </location>
</feature>
<accession>A0ABD6A9K6</accession>
<evidence type="ECO:0000256" key="2">
    <source>
        <dbReference type="ARBA" id="ARBA00022475"/>
    </source>
</evidence>
<dbReference type="GO" id="GO:0005886">
    <property type="term" value="C:plasma membrane"/>
    <property type="evidence" value="ECO:0007669"/>
    <property type="project" value="UniProtKB-SubCell"/>
</dbReference>
<evidence type="ECO:0000256" key="5">
    <source>
        <dbReference type="ARBA" id="ARBA00023136"/>
    </source>
</evidence>
<evidence type="ECO:0000313" key="9">
    <source>
        <dbReference type="Proteomes" id="UP001596547"/>
    </source>
</evidence>
<feature type="transmembrane region" description="Helical" evidence="6">
    <location>
        <begin position="67"/>
        <end position="90"/>
    </location>
</feature>
<dbReference type="Proteomes" id="UP001596547">
    <property type="component" value="Unassembled WGS sequence"/>
</dbReference>
<organism evidence="8 9">
    <name type="scientific">Halomarina halobia</name>
    <dbReference type="NCBI Taxonomy" id="3033386"/>
    <lineage>
        <taxon>Archaea</taxon>
        <taxon>Methanobacteriati</taxon>
        <taxon>Methanobacteriota</taxon>
        <taxon>Stenosarchaea group</taxon>
        <taxon>Halobacteria</taxon>
        <taxon>Halobacteriales</taxon>
        <taxon>Natronomonadaceae</taxon>
        <taxon>Halomarina</taxon>
    </lineage>
</organism>
<dbReference type="GeneID" id="79316664"/>
<feature type="transmembrane region" description="Helical" evidence="6">
    <location>
        <begin position="152"/>
        <end position="173"/>
    </location>
</feature>
<dbReference type="InterPro" id="IPR032816">
    <property type="entry name" value="VTT_dom"/>
</dbReference>
<keyword evidence="5 6" id="KW-0472">Membrane</keyword>
<evidence type="ECO:0000256" key="4">
    <source>
        <dbReference type="ARBA" id="ARBA00022989"/>
    </source>
</evidence>
<dbReference type="PANTHER" id="PTHR12677">
    <property type="entry name" value="GOLGI APPARATUS MEMBRANE PROTEIN TVP38-RELATED"/>
    <property type="match status" value="1"/>
</dbReference>
<dbReference type="AlphaFoldDB" id="A0ABD6A9K6"/>
<evidence type="ECO:0000313" key="8">
    <source>
        <dbReference type="EMBL" id="MFC7316689.1"/>
    </source>
</evidence>
<evidence type="ECO:0000256" key="3">
    <source>
        <dbReference type="ARBA" id="ARBA00022692"/>
    </source>
</evidence>
<sequence length="217" mass="21838">MDRATRRQLLGVVPLAAVALVAAAVSPERALALLDGLAARPAAFALALCLVYLCRSLVAWPIGLVSALVGFVYGPAGLPIALVGAVLTTLPPYALARRYRPTAGPLAWTSARSADLFETTGDARGVLAARLAPVPTDVVSAAAGLARVDLRAYVLGTAVGEVPWVVASVLAGSSMDALSAQGAHVGWPLVVAGVAAAAALMAGPMYRLAAGTPPLAD</sequence>
<dbReference type="PROSITE" id="PS51318">
    <property type="entry name" value="TAT"/>
    <property type="match status" value="1"/>
</dbReference>
<name>A0ABD6A9K6_9EURY</name>
<dbReference type="InterPro" id="IPR015414">
    <property type="entry name" value="TMEM64"/>
</dbReference>
<proteinExistence type="predicted"/>
<evidence type="ECO:0000256" key="6">
    <source>
        <dbReference type="SAM" id="Phobius"/>
    </source>
</evidence>
<keyword evidence="3 6" id="KW-0812">Transmembrane</keyword>